<comment type="caution">
    <text evidence="1">The sequence shown here is derived from an EMBL/GenBank/DDBJ whole genome shotgun (WGS) entry which is preliminary data.</text>
</comment>
<name>A0ABV2HDF1_9HYPH</name>
<protein>
    <recommendedName>
        <fullName evidence="3">Transposase</fullName>
    </recommendedName>
</protein>
<dbReference type="EMBL" id="JBEPLJ010000028">
    <property type="protein sequence ID" value="MET3588575.1"/>
    <property type="molecule type" value="Genomic_DNA"/>
</dbReference>
<evidence type="ECO:0000313" key="2">
    <source>
        <dbReference type="Proteomes" id="UP001549031"/>
    </source>
</evidence>
<proteinExistence type="predicted"/>
<evidence type="ECO:0000313" key="1">
    <source>
        <dbReference type="EMBL" id="MET3588575.1"/>
    </source>
</evidence>
<accession>A0ABV2HDF1</accession>
<dbReference type="Proteomes" id="UP001549031">
    <property type="component" value="Unassembled WGS sequence"/>
</dbReference>
<keyword evidence="2" id="KW-1185">Reference proteome</keyword>
<gene>
    <name evidence="1" type="ORF">ABID21_004711</name>
</gene>
<reference evidence="1 2" key="1">
    <citation type="submission" date="2024-06" db="EMBL/GenBank/DDBJ databases">
        <title>Genomic Encyclopedia of Type Strains, Phase IV (KMG-IV): sequencing the most valuable type-strain genomes for metagenomic binning, comparative biology and taxonomic classification.</title>
        <authorList>
            <person name="Goeker M."/>
        </authorList>
    </citation>
    <scope>NUCLEOTIDE SEQUENCE [LARGE SCALE GENOMIC DNA]</scope>
    <source>
        <strain evidence="1 2">DSM 105042</strain>
    </source>
</reference>
<evidence type="ECO:0008006" key="3">
    <source>
        <dbReference type="Google" id="ProtNLM"/>
    </source>
</evidence>
<sequence>MRAQHMNAAPHLQTLLRLLSNVFYELVRIYLRRAFRVLNCAGVVR</sequence>
<organism evidence="1 2">
    <name type="scientific">Pseudorhizobium tarimense</name>
    <dbReference type="NCBI Taxonomy" id="1079109"/>
    <lineage>
        <taxon>Bacteria</taxon>
        <taxon>Pseudomonadati</taxon>
        <taxon>Pseudomonadota</taxon>
        <taxon>Alphaproteobacteria</taxon>
        <taxon>Hyphomicrobiales</taxon>
        <taxon>Rhizobiaceae</taxon>
        <taxon>Rhizobium/Agrobacterium group</taxon>
        <taxon>Pseudorhizobium</taxon>
    </lineage>
</organism>